<keyword evidence="3" id="KW-1185">Reference proteome</keyword>
<feature type="transmembrane region" description="Helical" evidence="1">
    <location>
        <begin position="93"/>
        <end position="114"/>
    </location>
</feature>
<keyword evidence="1" id="KW-1133">Transmembrane helix</keyword>
<feature type="transmembrane region" description="Helical" evidence="1">
    <location>
        <begin position="175"/>
        <end position="195"/>
    </location>
</feature>
<keyword evidence="1" id="KW-0812">Transmembrane</keyword>
<accession>A0A919FN49</accession>
<evidence type="ECO:0000256" key="1">
    <source>
        <dbReference type="SAM" id="Phobius"/>
    </source>
</evidence>
<dbReference type="AlphaFoldDB" id="A0A919FN49"/>
<protein>
    <submittedName>
        <fullName evidence="2">Uncharacterized protein</fullName>
    </submittedName>
</protein>
<feature type="transmembrane region" description="Helical" evidence="1">
    <location>
        <begin position="69"/>
        <end position="87"/>
    </location>
</feature>
<comment type="caution">
    <text evidence="2">The sequence shown here is derived from an EMBL/GenBank/DDBJ whole genome shotgun (WGS) entry which is preliminary data.</text>
</comment>
<dbReference type="EMBL" id="BNAS01000002">
    <property type="protein sequence ID" value="GHH68834.1"/>
    <property type="molecule type" value="Genomic_DNA"/>
</dbReference>
<dbReference type="Pfam" id="PF10067">
    <property type="entry name" value="DUF2306"/>
    <property type="match status" value="1"/>
</dbReference>
<name>A0A919FN49_9MICO</name>
<proteinExistence type="predicted"/>
<reference evidence="2" key="1">
    <citation type="journal article" date="2014" name="Int. J. Syst. Evol. Microbiol.">
        <title>Complete genome sequence of Corynebacterium casei LMG S-19264T (=DSM 44701T), isolated from a smear-ripened cheese.</title>
        <authorList>
            <consortium name="US DOE Joint Genome Institute (JGI-PGF)"/>
            <person name="Walter F."/>
            <person name="Albersmeier A."/>
            <person name="Kalinowski J."/>
            <person name="Ruckert C."/>
        </authorList>
    </citation>
    <scope>NUCLEOTIDE SEQUENCE</scope>
    <source>
        <strain evidence="2">CGMCC 4.7398</strain>
    </source>
</reference>
<feature type="transmembrane region" description="Helical" evidence="1">
    <location>
        <begin position="33"/>
        <end position="57"/>
    </location>
</feature>
<keyword evidence="1" id="KW-0472">Membrane</keyword>
<sequence length="214" mass="24309">MLILAFLAFSLPRYLGLDPQQSLVPSTFPGHYALLVAHIGFATIAMTTGFFQVWPWFRRRFRTVHRRLGRVYVLGGVIPSSILAGIIGSASPFGPMTAVSHVFLAVLWLSCTVAGFRAARQRRFDDHREWMVRSYVLTTSIITNRLWHLVWMPVLGPRVDTWFQGSELAMLQTEMALTNWLGWTVPLVVAEALLMRRRPRHHRSRAGRLVGTGL</sequence>
<organism evidence="2 3">
    <name type="scientific">Promicromonospora soli</name>
    <dbReference type="NCBI Taxonomy" id="2035533"/>
    <lineage>
        <taxon>Bacteria</taxon>
        <taxon>Bacillati</taxon>
        <taxon>Actinomycetota</taxon>
        <taxon>Actinomycetes</taxon>
        <taxon>Micrococcales</taxon>
        <taxon>Promicromonosporaceae</taxon>
        <taxon>Promicromonospora</taxon>
    </lineage>
</organism>
<evidence type="ECO:0000313" key="3">
    <source>
        <dbReference type="Proteomes" id="UP000627369"/>
    </source>
</evidence>
<reference evidence="2" key="2">
    <citation type="submission" date="2020-09" db="EMBL/GenBank/DDBJ databases">
        <authorList>
            <person name="Sun Q."/>
            <person name="Zhou Y."/>
        </authorList>
    </citation>
    <scope>NUCLEOTIDE SEQUENCE</scope>
    <source>
        <strain evidence="2">CGMCC 4.7398</strain>
    </source>
</reference>
<dbReference type="InterPro" id="IPR018750">
    <property type="entry name" value="DUF2306_membrane"/>
</dbReference>
<feature type="transmembrane region" description="Helical" evidence="1">
    <location>
        <begin position="135"/>
        <end position="155"/>
    </location>
</feature>
<dbReference type="Proteomes" id="UP000627369">
    <property type="component" value="Unassembled WGS sequence"/>
</dbReference>
<gene>
    <name evidence="2" type="ORF">GCM10017772_12710</name>
</gene>
<evidence type="ECO:0000313" key="2">
    <source>
        <dbReference type="EMBL" id="GHH68834.1"/>
    </source>
</evidence>